<evidence type="ECO:0000256" key="10">
    <source>
        <dbReference type="ARBA" id="ARBA00022989"/>
    </source>
</evidence>
<dbReference type="InterPro" id="IPR045187">
    <property type="entry name" value="CcO_II"/>
</dbReference>
<dbReference type="PROSITE" id="PS00078">
    <property type="entry name" value="COX2"/>
    <property type="match status" value="1"/>
</dbReference>
<proteinExistence type="inferred from homology"/>
<dbReference type="InterPro" id="IPR002429">
    <property type="entry name" value="CcO_II-like_C"/>
</dbReference>
<dbReference type="GO" id="GO:0004129">
    <property type="term" value="F:cytochrome-c oxidase activity"/>
    <property type="evidence" value="ECO:0007669"/>
    <property type="project" value="UniProtKB-EC"/>
</dbReference>
<dbReference type="PROSITE" id="PS50857">
    <property type="entry name" value="COX2_CUA"/>
    <property type="match status" value="1"/>
</dbReference>
<dbReference type="AlphaFoldDB" id="A0A6J6E620"/>
<evidence type="ECO:0000259" key="15">
    <source>
        <dbReference type="PROSITE" id="PS50857"/>
    </source>
</evidence>
<dbReference type="GO" id="GO:0005507">
    <property type="term" value="F:copper ion binding"/>
    <property type="evidence" value="ECO:0007669"/>
    <property type="project" value="InterPro"/>
</dbReference>
<evidence type="ECO:0000256" key="14">
    <source>
        <dbReference type="SAM" id="Phobius"/>
    </source>
</evidence>
<dbReference type="InterPro" id="IPR001505">
    <property type="entry name" value="Copper_CuA"/>
</dbReference>
<comment type="subcellular location">
    <subcellularLocation>
        <location evidence="1">Membrane</location>
        <topology evidence="1">Multi-pass membrane protein</topology>
    </subcellularLocation>
</comment>
<evidence type="ECO:0000256" key="6">
    <source>
        <dbReference type="ARBA" id="ARBA00022692"/>
    </source>
</evidence>
<dbReference type="GO" id="GO:0016020">
    <property type="term" value="C:membrane"/>
    <property type="evidence" value="ECO:0007669"/>
    <property type="project" value="UniProtKB-SubCell"/>
</dbReference>
<reference evidence="17" key="1">
    <citation type="submission" date="2020-05" db="EMBL/GenBank/DDBJ databases">
        <authorList>
            <person name="Chiriac C."/>
            <person name="Salcher M."/>
            <person name="Ghai R."/>
            <person name="Kavagutti S V."/>
        </authorList>
    </citation>
    <scope>NUCLEOTIDE SEQUENCE</scope>
</reference>
<keyword evidence="10 14" id="KW-1133">Transmembrane helix</keyword>
<comment type="similarity">
    <text evidence="2">Belongs to the cytochrome c oxidase subunit 2 family.</text>
</comment>
<dbReference type="InterPro" id="IPR008972">
    <property type="entry name" value="Cupredoxin"/>
</dbReference>
<evidence type="ECO:0000256" key="12">
    <source>
        <dbReference type="ARBA" id="ARBA00023136"/>
    </source>
</evidence>
<evidence type="ECO:0000256" key="1">
    <source>
        <dbReference type="ARBA" id="ARBA00004141"/>
    </source>
</evidence>
<dbReference type="Pfam" id="PF00116">
    <property type="entry name" value="COX2"/>
    <property type="match status" value="1"/>
</dbReference>
<dbReference type="InterPro" id="IPR014222">
    <property type="entry name" value="Cyt_c_oxidase_su2"/>
</dbReference>
<dbReference type="Pfam" id="PF02790">
    <property type="entry name" value="COX2_TM"/>
    <property type="match status" value="1"/>
</dbReference>
<evidence type="ECO:0000256" key="4">
    <source>
        <dbReference type="ARBA" id="ARBA00022448"/>
    </source>
</evidence>
<dbReference type="NCBIfam" id="TIGR02866">
    <property type="entry name" value="CoxB"/>
    <property type="match status" value="1"/>
</dbReference>
<keyword evidence="11" id="KW-0186">Copper</keyword>
<sequence>MRKVAGLALLASTLFLSACSKASQDEALRIGFPEPVTAEGVTILNLWQGTWIVAIGVAVLVLGLLFAALILYRRRSDADVPKQTRYNIPLEILYTIVPFVIVLGLFYFTARDQSTIIKLTGEQKHTVNVVGFRWSWAFNYKEAGVYEIGTPALPPTLYLPVDEKVKFELTSPDVIHSFWVPAFLMKMDVIPGRLNAFELTPTKSGEFVGKCAELCGVDHSRMLFNVKVVPRAEFEQHLADLRAAGQVGALTSGKVDTKGNPDCLGNPELPACKGE</sequence>
<keyword evidence="12 14" id="KW-0472">Membrane</keyword>
<accession>A0A6J6E620</accession>
<evidence type="ECO:0000256" key="5">
    <source>
        <dbReference type="ARBA" id="ARBA00022660"/>
    </source>
</evidence>
<keyword evidence="7" id="KW-0479">Metal-binding</keyword>
<dbReference type="CDD" id="cd13919">
    <property type="entry name" value="CuRO_HCO_II_like_5"/>
    <property type="match status" value="1"/>
</dbReference>
<dbReference type="EC" id="7.1.1.9" evidence="3"/>
<evidence type="ECO:0000256" key="7">
    <source>
        <dbReference type="ARBA" id="ARBA00022723"/>
    </source>
</evidence>
<dbReference type="PRINTS" id="PR01166">
    <property type="entry name" value="CYCOXIDASEII"/>
</dbReference>
<gene>
    <name evidence="17" type="ORF">UFOPK1740_00113</name>
</gene>
<organism evidence="17">
    <name type="scientific">freshwater metagenome</name>
    <dbReference type="NCBI Taxonomy" id="449393"/>
    <lineage>
        <taxon>unclassified sequences</taxon>
        <taxon>metagenomes</taxon>
        <taxon>ecological metagenomes</taxon>
    </lineage>
</organism>
<protein>
    <recommendedName>
        <fullName evidence="3">cytochrome-c oxidase</fullName>
        <ecNumber evidence="3">7.1.1.9</ecNumber>
    </recommendedName>
    <alternativeName>
        <fullName evidence="13">Cytochrome c oxidase polypeptide II</fullName>
    </alternativeName>
</protein>
<evidence type="ECO:0000256" key="8">
    <source>
        <dbReference type="ARBA" id="ARBA00022967"/>
    </source>
</evidence>
<keyword evidence="4" id="KW-0813">Transport</keyword>
<evidence type="ECO:0000313" key="17">
    <source>
        <dbReference type="EMBL" id="CAB4569733.1"/>
    </source>
</evidence>
<feature type="domain" description="Cytochrome oxidase subunit II transmembrane region profile" evidence="16">
    <location>
        <begin position="24"/>
        <end position="120"/>
    </location>
</feature>
<dbReference type="EMBL" id="CAEZTU010000003">
    <property type="protein sequence ID" value="CAB4569733.1"/>
    <property type="molecule type" value="Genomic_DNA"/>
</dbReference>
<dbReference type="GO" id="GO:0016491">
    <property type="term" value="F:oxidoreductase activity"/>
    <property type="evidence" value="ECO:0007669"/>
    <property type="project" value="InterPro"/>
</dbReference>
<evidence type="ECO:0000256" key="11">
    <source>
        <dbReference type="ARBA" id="ARBA00023008"/>
    </source>
</evidence>
<evidence type="ECO:0000259" key="16">
    <source>
        <dbReference type="PROSITE" id="PS50999"/>
    </source>
</evidence>
<dbReference type="PANTHER" id="PTHR22888">
    <property type="entry name" value="CYTOCHROME C OXIDASE, SUBUNIT II"/>
    <property type="match status" value="1"/>
</dbReference>
<dbReference type="GO" id="GO:0042773">
    <property type="term" value="P:ATP synthesis coupled electron transport"/>
    <property type="evidence" value="ECO:0007669"/>
    <property type="project" value="TreeGrafter"/>
</dbReference>
<feature type="domain" description="Cytochrome oxidase subunit II copper A binding" evidence="15">
    <location>
        <begin position="122"/>
        <end position="240"/>
    </location>
</feature>
<dbReference type="PROSITE" id="PS50999">
    <property type="entry name" value="COX2_TM"/>
    <property type="match status" value="1"/>
</dbReference>
<dbReference type="SUPFAM" id="SSF81464">
    <property type="entry name" value="Cytochrome c oxidase subunit II-like, transmembrane region"/>
    <property type="match status" value="1"/>
</dbReference>
<evidence type="ECO:0000256" key="9">
    <source>
        <dbReference type="ARBA" id="ARBA00022982"/>
    </source>
</evidence>
<dbReference type="PROSITE" id="PS51257">
    <property type="entry name" value="PROKAR_LIPOPROTEIN"/>
    <property type="match status" value="1"/>
</dbReference>
<dbReference type="PANTHER" id="PTHR22888:SF9">
    <property type="entry name" value="CYTOCHROME C OXIDASE SUBUNIT 2"/>
    <property type="match status" value="1"/>
</dbReference>
<name>A0A6J6E620_9ZZZZ</name>
<evidence type="ECO:0000256" key="3">
    <source>
        <dbReference type="ARBA" id="ARBA00012949"/>
    </source>
</evidence>
<dbReference type="Gene3D" id="2.60.40.420">
    <property type="entry name" value="Cupredoxins - blue copper proteins"/>
    <property type="match status" value="1"/>
</dbReference>
<keyword evidence="6 14" id="KW-0812">Transmembrane</keyword>
<dbReference type="SUPFAM" id="SSF49503">
    <property type="entry name" value="Cupredoxins"/>
    <property type="match status" value="1"/>
</dbReference>
<keyword evidence="8" id="KW-1278">Translocase</keyword>
<dbReference type="Gene3D" id="1.10.287.90">
    <property type="match status" value="1"/>
</dbReference>
<feature type="transmembrane region" description="Helical" evidence="14">
    <location>
        <begin position="46"/>
        <end position="72"/>
    </location>
</feature>
<evidence type="ECO:0000256" key="13">
    <source>
        <dbReference type="ARBA" id="ARBA00031389"/>
    </source>
</evidence>
<dbReference type="InterPro" id="IPR011759">
    <property type="entry name" value="Cyt_c_oxidase_su2_TM_dom"/>
</dbReference>
<dbReference type="InterPro" id="IPR036257">
    <property type="entry name" value="Cyt_c_oxidase_su2_TM_sf"/>
</dbReference>
<evidence type="ECO:0000256" key="2">
    <source>
        <dbReference type="ARBA" id="ARBA00007866"/>
    </source>
</evidence>
<feature type="transmembrane region" description="Helical" evidence="14">
    <location>
        <begin position="92"/>
        <end position="110"/>
    </location>
</feature>
<keyword evidence="5" id="KW-0679">Respiratory chain</keyword>
<keyword evidence="9" id="KW-0249">Electron transport</keyword>